<evidence type="ECO:0000313" key="2">
    <source>
        <dbReference type="EMBL" id="ASO19839.1"/>
    </source>
</evidence>
<accession>A0A221W2C1</accession>
<dbReference type="EMBL" id="CP022521">
    <property type="protein sequence ID" value="ASO19839.1"/>
    <property type="molecule type" value="Genomic_DNA"/>
</dbReference>
<name>A0A221W2C1_9PSEU</name>
<protein>
    <submittedName>
        <fullName evidence="2">Uncharacterized protein</fullName>
    </submittedName>
</protein>
<evidence type="ECO:0000256" key="1">
    <source>
        <dbReference type="SAM" id="MobiDB-lite"/>
    </source>
</evidence>
<dbReference type="KEGG" id="ahg:AHOG_10980"/>
<evidence type="ECO:0000313" key="3">
    <source>
        <dbReference type="Proteomes" id="UP000204221"/>
    </source>
</evidence>
<dbReference type="Proteomes" id="UP000204221">
    <property type="component" value="Chromosome"/>
</dbReference>
<reference evidence="2 3" key="1">
    <citation type="submission" date="2017-07" db="EMBL/GenBank/DDBJ databases">
        <title>Complete genome sequence of Actinoalloteichus hoggarensis DSM 45943, type strain of Actinoalloteichus hoggarensis.</title>
        <authorList>
            <person name="Ruckert C."/>
            <person name="Nouioui I."/>
            <person name="Willmese J."/>
            <person name="van Wezel G."/>
            <person name="Klenk H.-P."/>
            <person name="Kalinowski J."/>
            <person name="Zotchev S.B."/>
        </authorList>
    </citation>
    <scope>NUCLEOTIDE SEQUENCE [LARGE SCALE GENOMIC DNA]</scope>
    <source>
        <strain evidence="2 3">DSM 45943</strain>
    </source>
</reference>
<proteinExistence type="predicted"/>
<organism evidence="2 3">
    <name type="scientific">Actinoalloteichus hoggarensis</name>
    <dbReference type="NCBI Taxonomy" id="1470176"/>
    <lineage>
        <taxon>Bacteria</taxon>
        <taxon>Bacillati</taxon>
        <taxon>Actinomycetota</taxon>
        <taxon>Actinomycetes</taxon>
        <taxon>Pseudonocardiales</taxon>
        <taxon>Pseudonocardiaceae</taxon>
        <taxon>Actinoalloteichus</taxon>
    </lineage>
</organism>
<keyword evidence="3" id="KW-1185">Reference proteome</keyword>
<feature type="region of interest" description="Disordered" evidence="1">
    <location>
        <begin position="53"/>
        <end position="74"/>
    </location>
</feature>
<sequence>MPRHEMIQNPVVIKNGRYLRTGARGPGRLDEADAGGRRATLIVAPGVAEREGGRDAFSMTGNNRRAPSTVRGIA</sequence>
<dbReference type="AlphaFoldDB" id="A0A221W2C1"/>
<gene>
    <name evidence="2" type="ORF">AHOG_10980</name>
</gene>